<keyword evidence="6 8" id="KW-0067">ATP-binding</keyword>
<evidence type="ECO:0000256" key="3">
    <source>
        <dbReference type="ARBA" id="ARBA00022723"/>
    </source>
</evidence>
<feature type="binding site" evidence="8">
    <location>
        <position position="402"/>
    </location>
    <ligand>
        <name>Zn(2+)</name>
        <dbReference type="ChEBI" id="CHEBI:29105"/>
        <label>2</label>
    </ligand>
</feature>
<evidence type="ECO:0000256" key="1">
    <source>
        <dbReference type="ARBA" id="ARBA00022515"/>
    </source>
</evidence>
<dbReference type="InterPro" id="IPR042115">
    <property type="entry name" value="PriA_3primeBD_sf"/>
</dbReference>
<feature type="binding site" evidence="8">
    <location>
        <position position="387"/>
    </location>
    <ligand>
        <name>Zn(2+)</name>
        <dbReference type="ChEBI" id="CHEBI:29105"/>
        <label>2</label>
    </ligand>
</feature>
<keyword evidence="1 8" id="KW-0639">Primosome</keyword>
<dbReference type="EMBL" id="CP078077">
    <property type="protein sequence ID" value="UPL15634.1"/>
    <property type="molecule type" value="Genomic_DNA"/>
</dbReference>
<dbReference type="PANTHER" id="PTHR30580:SF0">
    <property type="entry name" value="PRIMOSOMAL PROTEIN N"/>
    <property type="match status" value="1"/>
</dbReference>
<comment type="subunit">
    <text evidence="8">Component of the replication restart primosome.</text>
</comment>
<evidence type="ECO:0000256" key="7">
    <source>
        <dbReference type="ARBA" id="ARBA00023125"/>
    </source>
</evidence>
<comment type="caution">
    <text evidence="8">As this protein does not have any detectable helicase domains, it probably does not have helicase activity.</text>
</comment>
<keyword evidence="7 8" id="KW-0238">DNA-binding</keyword>
<dbReference type="HAMAP" id="MF_00983">
    <property type="entry name" value="PriA"/>
    <property type="match status" value="1"/>
</dbReference>
<feature type="binding site" evidence="8">
    <location>
        <position position="378"/>
    </location>
    <ligand>
        <name>Zn(2+)</name>
        <dbReference type="ChEBI" id="CHEBI:29105"/>
        <label>1</label>
    </ligand>
</feature>
<comment type="cofactor">
    <cofactor evidence="8">
        <name>Zn(2+)</name>
        <dbReference type="ChEBI" id="CHEBI:29105"/>
    </cofactor>
    <text evidence="8">Binds 2 zinc ions per subunit.</text>
</comment>
<dbReference type="Gene3D" id="3.40.1440.60">
    <property type="entry name" value="PriA, 3(prime) DNA-binding domain"/>
    <property type="match status" value="1"/>
</dbReference>
<evidence type="ECO:0000256" key="4">
    <source>
        <dbReference type="ARBA" id="ARBA00022741"/>
    </source>
</evidence>
<keyword evidence="11" id="KW-1185">Reference proteome</keyword>
<comment type="function">
    <text evidence="8">Initiates the restart of stalled replication forks, which reloads the replicative helicase on sites other than the origin of replication. Recognizes and binds to abandoned replication forks and remodels them to uncover a helicase loading site. Promotes assembly of the primosome at these replication forks.</text>
</comment>
<dbReference type="Gene3D" id="3.40.50.300">
    <property type="entry name" value="P-loop containing nucleotide triphosphate hydrolases"/>
    <property type="match status" value="1"/>
</dbReference>
<protein>
    <recommendedName>
        <fullName evidence="8">Probable replication restart protein PriA</fullName>
    </recommendedName>
    <alternativeName>
        <fullName evidence="8">Putative ATP-dependent DNA helicase PriA</fullName>
    </alternativeName>
</protein>
<dbReference type="PANTHER" id="PTHR30580">
    <property type="entry name" value="PRIMOSOMAL PROTEIN N"/>
    <property type="match status" value="1"/>
</dbReference>
<dbReference type="InterPro" id="IPR005259">
    <property type="entry name" value="PriA"/>
</dbReference>
<feature type="binding site" evidence="8">
    <location>
        <position position="384"/>
    </location>
    <ligand>
        <name>Zn(2+)</name>
        <dbReference type="ChEBI" id="CHEBI:29105"/>
        <label>2</label>
    </ligand>
</feature>
<comment type="similarity">
    <text evidence="8">Belongs to the helicase family. PriA subfamily.</text>
</comment>
<evidence type="ECO:0000256" key="6">
    <source>
        <dbReference type="ARBA" id="ARBA00022840"/>
    </source>
</evidence>
<keyword evidence="5 8" id="KW-0862">Zinc</keyword>
<name>A0ABY4IS73_9MICO</name>
<dbReference type="Pfam" id="PF17764">
    <property type="entry name" value="PriA_3primeBD"/>
    <property type="match status" value="1"/>
</dbReference>
<evidence type="ECO:0000256" key="5">
    <source>
        <dbReference type="ARBA" id="ARBA00022833"/>
    </source>
</evidence>
<feature type="binding site" evidence="8">
    <location>
        <position position="414"/>
    </location>
    <ligand>
        <name>Zn(2+)</name>
        <dbReference type="ChEBI" id="CHEBI:29105"/>
        <label>1</label>
    </ligand>
</feature>
<dbReference type="InterPro" id="IPR041222">
    <property type="entry name" value="PriA_3primeBD"/>
</dbReference>
<evidence type="ECO:0000313" key="11">
    <source>
        <dbReference type="Proteomes" id="UP000831963"/>
    </source>
</evidence>
<evidence type="ECO:0000259" key="9">
    <source>
        <dbReference type="Pfam" id="PF17764"/>
    </source>
</evidence>
<feature type="binding site" evidence="8">
    <location>
        <position position="417"/>
    </location>
    <ligand>
        <name>Zn(2+)</name>
        <dbReference type="ChEBI" id="CHEBI:29105"/>
        <label>1</label>
    </ligand>
</feature>
<reference evidence="10 11" key="1">
    <citation type="submission" date="2021-06" db="EMBL/GenBank/DDBJ databases">
        <title>Genome-based taxonomic framework of Microbacterium strains isolated from marine environment, the description of four new species and reclassification of four preexisting species.</title>
        <authorList>
            <person name="Lee S.D."/>
            <person name="Kim S.-M."/>
            <person name="Byeon Y.-S."/>
            <person name="Yang H.L."/>
            <person name="Kim I.S."/>
        </authorList>
    </citation>
    <scope>NUCLEOTIDE SEQUENCE [LARGE SCALE GENOMIC DNA]</scope>
    <source>
        <strain evidence="10 11">SSW1-36</strain>
    </source>
</reference>
<keyword evidence="4 8" id="KW-0547">Nucleotide-binding</keyword>
<evidence type="ECO:0000256" key="8">
    <source>
        <dbReference type="HAMAP-Rule" id="MF_00983"/>
    </source>
</evidence>
<dbReference type="Proteomes" id="UP000831963">
    <property type="component" value="Chromosome"/>
</dbReference>
<keyword evidence="2 8" id="KW-0235">DNA replication</keyword>
<feature type="domain" description="Primosomal protein N' 3' DNA-binding" evidence="9">
    <location>
        <begin position="10"/>
        <end position="110"/>
    </location>
</feature>
<keyword evidence="3 8" id="KW-0479">Metal-binding</keyword>
<gene>
    <name evidence="8" type="primary">priA</name>
    <name evidence="10" type="ORF">KV396_14620</name>
</gene>
<proteinExistence type="inferred from homology"/>
<dbReference type="RefSeq" id="WP_247956174.1">
    <property type="nucleotide sequence ID" value="NZ_CP078077.1"/>
</dbReference>
<evidence type="ECO:0000256" key="2">
    <source>
        <dbReference type="ARBA" id="ARBA00022705"/>
    </source>
</evidence>
<feature type="binding site" evidence="8">
    <location>
        <position position="375"/>
    </location>
    <ligand>
        <name>Zn(2+)</name>
        <dbReference type="ChEBI" id="CHEBI:29105"/>
        <label>1</label>
    </ligand>
</feature>
<organism evidence="10 11">
    <name type="scientific">Microbacterium galbinum</name>
    <dbReference type="NCBI Taxonomy" id="2851646"/>
    <lineage>
        <taxon>Bacteria</taxon>
        <taxon>Bacillati</taxon>
        <taxon>Actinomycetota</taxon>
        <taxon>Actinomycetes</taxon>
        <taxon>Micrococcales</taxon>
        <taxon>Microbacteriaceae</taxon>
        <taxon>Microbacterium</taxon>
    </lineage>
</organism>
<accession>A0ABY4IS73</accession>
<dbReference type="InterPro" id="IPR027417">
    <property type="entry name" value="P-loop_NTPase"/>
</dbReference>
<sequence length="652" mass="69081">MSAESRRIARVLLDSPLPQLDRLFDYAVPAELGEVAPGVRVKVPLRTAGRVIDGYVVEVGTEDDADRPLSEVDTVVSPVQVLPERLHRLARAVADRAAGSASDILRLVIPKRQVRVEKAWTADSSPFEPSAEVVAAAEAVVSLYDGLGETLSDGGRAAVEAIPGLDDGRPAWAVLLAGAAVRTLAAGRSSILVVPDHRDLDRVLAALADLVPAEQVVRYDSRQTNPDRYRAFLRSLEDAPCIVVGNRSAVYAPVRAGLVVIWDDGDPLLGEPLAPYVNARDAALLRQGEEGSALLLAGHTRTTDVERLVALGWLRDIRATRRVLPRVILSTPQEMEQPTAQRMPSSAFLAAREATAEGPVLVQVSRPGFAPSLVCAECRAPARCAHCGGPLGARHRGAVPVCGWCGRSARAWTCPTCSSTKLRLASSGSERTADELGRAFPGVRVIVADGAHPVERVDAKPALVVATRGAEPAADGGYRAVVLLDGPRMLQSPDLRIGESCLRWWSNAAALAAHGAPIHLVGVNGQAARALATWNQSGYARSELESRAPLHMPPTTRVALVEGSAAAVSRALIALGELALPSDAVLGPVPVESDDIPARVRALVRFEYGAGTRVVTALRAAVVAEAVASRRGRGKNPRSTLTVRLDILDPEL</sequence>
<evidence type="ECO:0000313" key="10">
    <source>
        <dbReference type="EMBL" id="UPL15634.1"/>
    </source>
</evidence>
<feature type="binding site" evidence="8">
    <location>
        <position position="405"/>
    </location>
    <ligand>
        <name>Zn(2+)</name>
        <dbReference type="ChEBI" id="CHEBI:29105"/>
        <label>2</label>
    </ligand>
</feature>